<dbReference type="EMBL" id="CCCS020000035">
    <property type="protein sequence ID" value="CDQ10649.1"/>
    <property type="molecule type" value="Genomic_DNA"/>
</dbReference>
<evidence type="ECO:0000313" key="2">
    <source>
        <dbReference type="EMBL" id="SMH64678.1"/>
    </source>
</evidence>
<dbReference type="RefSeq" id="WP_035193214.1">
    <property type="nucleotide sequence ID" value="NZ_CCCS020000035.1"/>
</dbReference>
<proteinExistence type="predicted"/>
<gene>
    <name evidence="2" type="ORF">AFERRI_10712</name>
    <name evidence="1" type="ORF">AFERRI_400430</name>
</gene>
<dbReference type="Proteomes" id="UP000193925">
    <property type="component" value="Chromosome AFERRI"/>
</dbReference>
<keyword evidence="3" id="KW-1185">Reference proteome</keyword>
<protein>
    <submittedName>
        <fullName evidence="1">Uncharacterized protein</fullName>
    </submittedName>
</protein>
<accession>A0A060UVR0</accession>
<organism evidence="1">
    <name type="scientific">Acidithiobacillus ferrivorans</name>
    <dbReference type="NCBI Taxonomy" id="160808"/>
    <lineage>
        <taxon>Bacteria</taxon>
        <taxon>Pseudomonadati</taxon>
        <taxon>Pseudomonadota</taxon>
        <taxon>Acidithiobacillia</taxon>
        <taxon>Acidithiobacillales</taxon>
        <taxon>Acidithiobacillaceae</taxon>
        <taxon>Acidithiobacillus</taxon>
    </lineage>
</organism>
<evidence type="ECO:0000313" key="3">
    <source>
        <dbReference type="Proteomes" id="UP000193925"/>
    </source>
</evidence>
<evidence type="ECO:0000313" key="1">
    <source>
        <dbReference type="EMBL" id="CDQ10649.1"/>
    </source>
</evidence>
<reference evidence="1" key="1">
    <citation type="submission" date="2014-03" db="EMBL/GenBank/DDBJ databases">
        <authorList>
            <person name="Genoscope - CEA"/>
        </authorList>
    </citation>
    <scope>NUCLEOTIDE SEQUENCE [LARGE SCALE GENOMIC DNA]</scope>
    <source>
        <strain evidence="1">CF27</strain>
    </source>
</reference>
<reference evidence="2 3" key="3">
    <citation type="submission" date="2017-03" db="EMBL/GenBank/DDBJ databases">
        <authorList>
            <person name="Regsiter A."/>
            <person name="William W."/>
        </authorList>
    </citation>
    <scope>NUCLEOTIDE SEQUENCE [LARGE SCALE GENOMIC DNA]</scope>
    <source>
        <strain evidence="2">PRJEB5721</strain>
    </source>
</reference>
<name>A0A060UVR0_9PROT</name>
<dbReference type="AlphaFoldDB" id="A0A060UVR0"/>
<sequence length="78" mass="8670">MAKSNRDHLASDSHDLEAENLRLRADRVDAERVIAWIRNPSRGRANTSFTEGPDRQIAYAVEDAFLVAVQGDACDSLD</sequence>
<reference evidence="1" key="2">
    <citation type="submission" date="2014-07" db="EMBL/GenBank/DDBJ databases">
        <title>Initial genome analysis of the psychrotolerant acidophile Acidithiobacillus ferrivorans CF27: insights into iron and sulfur oxidation pathways and into biofilm formation.</title>
        <authorList>
            <person name="Talla E."/>
            <person name="Hedrich S."/>
            <person name="Mangenot S."/>
            <person name="Ji B."/>
            <person name="Johnson D.B."/>
            <person name="Barbe V."/>
            <person name="Bonnefoy V."/>
        </authorList>
    </citation>
    <scope>NUCLEOTIDE SEQUENCE [LARGE SCALE GENOMIC DNA]</scope>
    <source>
        <strain evidence="1">CF27</strain>
    </source>
</reference>
<dbReference type="EMBL" id="LT841305">
    <property type="protein sequence ID" value="SMH64678.1"/>
    <property type="molecule type" value="Genomic_DNA"/>
</dbReference>